<name>A0AAW0T6X7_SCYPA</name>
<reference evidence="2 3" key="1">
    <citation type="submission" date="2023-03" db="EMBL/GenBank/DDBJ databases">
        <title>High-quality genome of Scylla paramamosain provides insights in environmental adaptation.</title>
        <authorList>
            <person name="Zhang L."/>
        </authorList>
    </citation>
    <scope>NUCLEOTIDE SEQUENCE [LARGE SCALE GENOMIC DNA]</scope>
    <source>
        <strain evidence="2">LZ_2023a</strain>
        <tissue evidence="2">Muscle</tissue>
    </source>
</reference>
<feature type="region of interest" description="Disordered" evidence="1">
    <location>
        <begin position="30"/>
        <end position="71"/>
    </location>
</feature>
<evidence type="ECO:0000313" key="2">
    <source>
        <dbReference type="EMBL" id="KAK8382968.1"/>
    </source>
</evidence>
<evidence type="ECO:0000256" key="1">
    <source>
        <dbReference type="SAM" id="MobiDB-lite"/>
    </source>
</evidence>
<organism evidence="2 3">
    <name type="scientific">Scylla paramamosain</name>
    <name type="common">Mud crab</name>
    <dbReference type="NCBI Taxonomy" id="85552"/>
    <lineage>
        <taxon>Eukaryota</taxon>
        <taxon>Metazoa</taxon>
        <taxon>Ecdysozoa</taxon>
        <taxon>Arthropoda</taxon>
        <taxon>Crustacea</taxon>
        <taxon>Multicrustacea</taxon>
        <taxon>Malacostraca</taxon>
        <taxon>Eumalacostraca</taxon>
        <taxon>Eucarida</taxon>
        <taxon>Decapoda</taxon>
        <taxon>Pleocyemata</taxon>
        <taxon>Brachyura</taxon>
        <taxon>Eubrachyura</taxon>
        <taxon>Portunoidea</taxon>
        <taxon>Portunidae</taxon>
        <taxon>Portuninae</taxon>
        <taxon>Scylla</taxon>
    </lineage>
</organism>
<dbReference type="AlphaFoldDB" id="A0AAW0T6X7"/>
<feature type="compositionally biased region" description="Basic and acidic residues" evidence="1">
    <location>
        <begin position="30"/>
        <end position="39"/>
    </location>
</feature>
<dbReference type="EMBL" id="JARAKH010000038">
    <property type="protein sequence ID" value="KAK8382968.1"/>
    <property type="molecule type" value="Genomic_DNA"/>
</dbReference>
<gene>
    <name evidence="2" type="ORF">O3P69_011492</name>
</gene>
<evidence type="ECO:0000313" key="3">
    <source>
        <dbReference type="Proteomes" id="UP001487740"/>
    </source>
</evidence>
<dbReference type="Proteomes" id="UP001487740">
    <property type="component" value="Unassembled WGS sequence"/>
</dbReference>
<proteinExistence type="predicted"/>
<accession>A0AAW0T6X7</accession>
<protein>
    <submittedName>
        <fullName evidence="2">Uncharacterized protein</fullName>
    </submittedName>
</protein>
<sequence>MRVKVDHLEHHHQLPLVRPVTRRRTDLTHRGHALKHTDPCRSSGCRQTCSKLTPSQATGPPHHPTTLPSTMVGMKQYPASESDDADDATTGKLHLTAATETSSLYDLPRFSVLRSLLVVFLQSFTVSCLALLRPTPALFVSVMLCVPCFSSSLLRRLRCPAAAGTFDSLMLLGLTHLRERAAAVSPNEAEWRVPFPNVPVEQRAEWMLNLCSVVTGEGAGLTEIQ</sequence>
<feature type="compositionally biased region" description="Polar residues" evidence="1">
    <location>
        <begin position="44"/>
        <end position="58"/>
    </location>
</feature>
<comment type="caution">
    <text evidence="2">The sequence shown here is derived from an EMBL/GenBank/DDBJ whole genome shotgun (WGS) entry which is preliminary data.</text>
</comment>
<keyword evidence="3" id="KW-1185">Reference proteome</keyword>